<reference evidence="2 3" key="1">
    <citation type="journal article" date="2018" name="BMC Genomics">
        <title>Genomic comparison of Trypanosoma conorhini and Trypanosoma rangeli to Trypanosoma cruzi strains of high and low virulence.</title>
        <authorList>
            <person name="Bradwell K.R."/>
            <person name="Koparde V.N."/>
            <person name="Matveyev A.V."/>
            <person name="Serrano M.G."/>
            <person name="Alves J.M."/>
            <person name="Parikh H."/>
            <person name="Huang B."/>
            <person name="Lee V."/>
            <person name="Espinosa-Alvarez O."/>
            <person name="Ortiz P.A."/>
            <person name="Costa-Martins A.G."/>
            <person name="Teixeira M.M."/>
            <person name="Buck G.A."/>
        </authorList>
    </citation>
    <scope>NUCLEOTIDE SEQUENCE [LARGE SCALE GENOMIC DNA]</scope>
    <source>
        <strain evidence="2 3">AM80</strain>
    </source>
</reference>
<dbReference type="OrthoDB" id="276515at2759"/>
<dbReference type="EMBL" id="MKGL01000032">
    <property type="protein sequence ID" value="RNF10434.1"/>
    <property type="molecule type" value="Genomic_DNA"/>
</dbReference>
<evidence type="ECO:0000313" key="3">
    <source>
        <dbReference type="Proteomes" id="UP000283634"/>
    </source>
</evidence>
<evidence type="ECO:0000313" key="2">
    <source>
        <dbReference type="EMBL" id="RNF10434.1"/>
    </source>
</evidence>
<dbReference type="Proteomes" id="UP000283634">
    <property type="component" value="Unassembled WGS sequence"/>
</dbReference>
<dbReference type="RefSeq" id="XP_029241564.1">
    <property type="nucleotide sequence ID" value="XM_029378641.1"/>
</dbReference>
<protein>
    <submittedName>
        <fullName evidence="2">Uncharacterized protein</fullName>
    </submittedName>
</protein>
<organism evidence="2 3">
    <name type="scientific">Trypanosoma rangeli</name>
    <dbReference type="NCBI Taxonomy" id="5698"/>
    <lineage>
        <taxon>Eukaryota</taxon>
        <taxon>Discoba</taxon>
        <taxon>Euglenozoa</taxon>
        <taxon>Kinetoplastea</taxon>
        <taxon>Metakinetoplastina</taxon>
        <taxon>Trypanosomatida</taxon>
        <taxon>Trypanosomatidae</taxon>
        <taxon>Trypanosoma</taxon>
        <taxon>Herpetosoma</taxon>
    </lineage>
</organism>
<accession>A0A3R7MSA4</accession>
<proteinExistence type="predicted"/>
<keyword evidence="3" id="KW-1185">Reference proteome</keyword>
<feature type="compositionally biased region" description="Basic residues" evidence="1">
    <location>
        <begin position="172"/>
        <end position="188"/>
    </location>
</feature>
<feature type="region of interest" description="Disordered" evidence="1">
    <location>
        <begin position="123"/>
        <end position="194"/>
    </location>
</feature>
<feature type="compositionally biased region" description="Basic and acidic residues" evidence="1">
    <location>
        <begin position="123"/>
        <end position="143"/>
    </location>
</feature>
<dbReference type="VEuPathDB" id="TriTrypDB:TRSC58_00654"/>
<gene>
    <name evidence="2" type="ORF">TraAM80_01607</name>
</gene>
<comment type="caution">
    <text evidence="2">The sequence shown here is derived from an EMBL/GenBank/DDBJ whole genome shotgun (WGS) entry which is preliminary data.</text>
</comment>
<sequence length="194" mass="22160">MTLNVACVQYTAGESEEAAQSCLHESHQTLQVLDALNCNDVDRVHMTNVICGDFNNVHDEDACVQLMRELFFFTHNIVGGPRWATWLNKDTQASARYQKYYACNCECFESTNAARRAQREVAKYARKPSDGRRTATSADHAEVEEVMENTMEHAGAQAEERELKPATEKERKREKRRGRGRSSGRTHWKYGNEP</sequence>
<evidence type="ECO:0000256" key="1">
    <source>
        <dbReference type="SAM" id="MobiDB-lite"/>
    </source>
</evidence>
<feature type="compositionally biased region" description="Basic and acidic residues" evidence="1">
    <location>
        <begin position="158"/>
        <end position="171"/>
    </location>
</feature>
<name>A0A3R7MSA4_TRYRA</name>
<dbReference type="AlphaFoldDB" id="A0A3R7MSA4"/>
<dbReference type="GeneID" id="40325540"/>